<dbReference type="PROSITE" id="PS50018">
    <property type="entry name" value="RAS_GTPASE_ACTIV_2"/>
    <property type="match status" value="1"/>
</dbReference>
<dbReference type="InterPro" id="IPR039360">
    <property type="entry name" value="Ras_GTPase"/>
</dbReference>
<dbReference type="InterPro" id="IPR001849">
    <property type="entry name" value="PH_domain"/>
</dbReference>
<dbReference type="Proteomes" id="UP000799538">
    <property type="component" value="Unassembled WGS sequence"/>
</dbReference>
<dbReference type="EMBL" id="ML992505">
    <property type="protein sequence ID" value="KAF2224127.1"/>
    <property type="molecule type" value="Genomic_DNA"/>
</dbReference>
<feature type="compositionally biased region" description="Gly residues" evidence="2">
    <location>
        <begin position="1389"/>
        <end position="1401"/>
    </location>
</feature>
<dbReference type="InterPro" id="IPR001936">
    <property type="entry name" value="RasGAP_dom"/>
</dbReference>
<dbReference type="SMART" id="SM00239">
    <property type="entry name" value="C2"/>
    <property type="match status" value="1"/>
</dbReference>
<feature type="region of interest" description="Disordered" evidence="2">
    <location>
        <begin position="552"/>
        <end position="580"/>
    </location>
</feature>
<reference evidence="5" key="1">
    <citation type="journal article" date="2020" name="Stud. Mycol.">
        <title>101 Dothideomycetes genomes: A test case for predicting lifestyles and emergence of pathogens.</title>
        <authorList>
            <person name="Haridas S."/>
            <person name="Albert R."/>
            <person name="Binder M."/>
            <person name="Bloem J."/>
            <person name="LaButti K."/>
            <person name="Salamov A."/>
            <person name="Andreopoulos B."/>
            <person name="Baker S."/>
            <person name="Barry K."/>
            <person name="Bills G."/>
            <person name="Bluhm B."/>
            <person name="Cannon C."/>
            <person name="Castanera R."/>
            <person name="Culley D."/>
            <person name="Daum C."/>
            <person name="Ezra D."/>
            <person name="Gonzalez J."/>
            <person name="Henrissat B."/>
            <person name="Kuo A."/>
            <person name="Liang C."/>
            <person name="Lipzen A."/>
            <person name="Lutzoni F."/>
            <person name="Magnuson J."/>
            <person name="Mondo S."/>
            <person name="Nolan M."/>
            <person name="Ohm R."/>
            <person name="Pangilinan J."/>
            <person name="Park H.-J."/>
            <person name="Ramirez L."/>
            <person name="Alfaro M."/>
            <person name="Sun H."/>
            <person name="Tritt A."/>
            <person name="Yoshinaga Y."/>
            <person name="Zwiers L.-H."/>
            <person name="Turgeon B."/>
            <person name="Goodwin S."/>
            <person name="Spatafora J."/>
            <person name="Crous P."/>
            <person name="Grigoriev I."/>
        </authorList>
    </citation>
    <scope>NUCLEOTIDE SEQUENCE [LARGE SCALE GENOMIC DNA]</scope>
    <source>
        <strain evidence="5">CECT 20119</strain>
    </source>
</reference>
<protein>
    <recommendedName>
        <fullName evidence="3">Ras-GAP domain-containing protein</fullName>
    </recommendedName>
</protein>
<dbReference type="SUPFAM" id="SSF48350">
    <property type="entry name" value="GTPase activation domain, GAP"/>
    <property type="match status" value="1"/>
</dbReference>
<dbReference type="InterPro" id="IPR035892">
    <property type="entry name" value="C2_domain_sf"/>
</dbReference>
<dbReference type="SMART" id="SM00323">
    <property type="entry name" value="RasGAP"/>
    <property type="match status" value="1"/>
</dbReference>
<dbReference type="Pfam" id="PF00616">
    <property type="entry name" value="RasGAP"/>
    <property type="match status" value="1"/>
</dbReference>
<dbReference type="GO" id="GO:0007165">
    <property type="term" value="P:signal transduction"/>
    <property type="evidence" value="ECO:0007669"/>
    <property type="project" value="UniProtKB-ARBA"/>
</dbReference>
<feature type="compositionally biased region" description="Basic and acidic residues" evidence="2">
    <location>
        <begin position="1"/>
        <end position="11"/>
    </location>
</feature>
<dbReference type="PROSITE" id="PS00509">
    <property type="entry name" value="RAS_GTPASE_ACTIV_1"/>
    <property type="match status" value="1"/>
</dbReference>
<keyword evidence="1" id="KW-0343">GTPase activation</keyword>
<keyword evidence="5" id="KW-1185">Reference proteome</keyword>
<organism evidence="4 5">
    <name type="scientific">Elsinoe ampelina</name>
    <dbReference type="NCBI Taxonomy" id="302913"/>
    <lineage>
        <taxon>Eukaryota</taxon>
        <taxon>Fungi</taxon>
        <taxon>Dikarya</taxon>
        <taxon>Ascomycota</taxon>
        <taxon>Pezizomycotina</taxon>
        <taxon>Dothideomycetes</taxon>
        <taxon>Dothideomycetidae</taxon>
        <taxon>Myriangiales</taxon>
        <taxon>Elsinoaceae</taxon>
        <taxon>Elsinoe</taxon>
    </lineage>
</organism>
<feature type="compositionally biased region" description="Polar residues" evidence="2">
    <location>
        <begin position="1254"/>
        <end position="1272"/>
    </location>
</feature>
<gene>
    <name evidence="4" type="ORF">BDZ85DRAFT_248877</name>
</gene>
<evidence type="ECO:0000313" key="5">
    <source>
        <dbReference type="Proteomes" id="UP000799538"/>
    </source>
</evidence>
<dbReference type="CDD" id="cd00030">
    <property type="entry name" value="C2"/>
    <property type="match status" value="1"/>
</dbReference>
<feature type="compositionally biased region" description="Polar residues" evidence="2">
    <location>
        <begin position="30"/>
        <end position="42"/>
    </location>
</feature>
<dbReference type="SMART" id="SM00233">
    <property type="entry name" value="PH"/>
    <property type="match status" value="2"/>
</dbReference>
<dbReference type="PANTHER" id="PTHR10194">
    <property type="entry name" value="RAS GTPASE-ACTIVATING PROTEINS"/>
    <property type="match status" value="1"/>
</dbReference>
<dbReference type="InterPro" id="IPR008936">
    <property type="entry name" value="Rho_GTPase_activation_prot"/>
</dbReference>
<dbReference type="OrthoDB" id="775356at2759"/>
<dbReference type="InterPro" id="IPR023152">
    <property type="entry name" value="RasGAP_CS"/>
</dbReference>
<sequence length="1489" mass="164088">MDRDRHRWTDTRRRKQPSLYDEYLNEERPANQSSSHIATPSSGRHAPTIRSVTPDSGTDEAIVKPPTTQTFEREFLALSSSPTTSPRMLSKEHGSPKISSRAPMGRRESTDNTGRGTPGSPKAGGPRRRTMTLQESISDQRTPAPMKGRVRMSSEQHVGSVSMSNGHGLPSSVSQPAMGTSHANQYVLRPKSSASNSISSMNGPLPTPNARRILHLMKTLCGRTSGNALIRKGPRSAWMTAYCFIRDTEGSLMYETEYGDGSHKTLIPDLRGCQVRCVVDEETQTPHIEVTVSRASIEVHLRVATQSDLDSWFAAILCWSPMQPKGIHNRLAKPQAAHLSARPTMTESRNNSEISLLKDAAVIKVGNMVYWDTDVTFAPHAPPRGNSRGSTQRNPSFSISTSYGLRWWKRVSCTLRENGELKFRTDSEGQHLSTVQLSELSRSAIQRLDPSVLEIEHCIAIYPQYTSGQTFSDTARPIFLSLESSVLFEVWFVLLRAFTIPQLYGPRPAESDFRYASNKADSLDKLALQAHADMFRMERGLSLCILEAKLNQPQRTKNSPDPSGYGSRHTSTTRSGREGGFYVEVHLDGETRGKTLVKQSETNPFWSQEFEYVDLPAVLSSASVYLKHRAGELSGQKGIGVYPEAYGLAQDPTNSSASSGYTGITQDTTVGKVEIILEELDTQKRNESWWPIMNSNDQEVGSMLIRARAEETVILMRQEYEGMHEILHAFENGLTIQISQVMASDLKRLSDSLVNIFQVSNRSTDWLMALVEDEIDGLGKDTPLSKARYNQRLGSVESDNATSARGNDRELVVRDMNKNAALEANLLFRGNTLLTKALDNHMRRVGADYLSAALGRIIRSINERDPDCEVDPNKVANAHDMNRNWSRLMSTTGDVWNSIRTSAQKCPVELRFIFRHIKACAEDRYGDFLRTVSYSSVSGFLFLRFFCPAVLSPKLFGLLKEDPKPRAKRTFVLIAKSLQTMANMATFGSKEPWMEPMNSFLNSNREDFKKFIEEVCYVPHPPAALVDTVPAYSTPNQIRNRLPPTSKEGFPSLPFLLDEGREYANLVDLWLHSSYASGFDPDKYHPQSAIVLFDAICKTVHSRTKDCLARAERAERPTSELSLRWEEIIDSMQSSSGLDTVLPTPHSHPPTPKLDTDVATLTSLTTTITPTSTASTLAEPFRGRTSTDTDPERGGITPIAPSRLHLIDPDPSSPLSPHRRAQRDWESAPDGGAASAAASLLSQDRNPRAGFILPSTSSGTIHPPSSTNTTRPNLLGHSFARQSHDDLRNAGTTAGTTTGREGGSISASAPVAAGWTIPHPQTSPHTTQQGWTSTLPPLPPVPFSPSIGADSDPSLSRPTSALSGTSNRSGWGTGTSTNGHSAWPRGSSIGTGSGTATGIGDGEQVVGSFDDQEGGEGTALPAYSKDKARRLEKERKRMGSRGEEGRERGEKEREKGKWLQMGLQRRNLVKHSGVVGRVNVYRQSRGGFR</sequence>
<dbReference type="Gene3D" id="2.60.40.150">
    <property type="entry name" value="C2 domain"/>
    <property type="match status" value="1"/>
</dbReference>
<feature type="compositionally biased region" description="Polar residues" evidence="2">
    <location>
        <begin position="1319"/>
        <end position="1331"/>
    </location>
</feature>
<feature type="region of interest" description="Disordered" evidence="2">
    <location>
        <begin position="1170"/>
        <end position="1458"/>
    </location>
</feature>
<evidence type="ECO:0000313" key="4">
    <source>
        <dbReference type="EMBL" id="KAF2224127.1"/>
    </source>
</evidence>
<feature type="compositionally biased region" description="Low complexity" evidence="2">
    <location>
        <begin position="1233"/>
        <end position="1242"/>
    </location>
</feature>
<dbReference type="SUPFAM" id="SSF49562">
    <property type="entry name" value="C2 domain (Calcium/lipid-binding domain, CaLB)"/>
    <property type="match status" value="1"/>
</dbReference>
<proteinExistence type="predicted"/>
<dbReference type="Pfam" id="PF00168">
    <property type="entry name" value="C2"/>
    <property type="match status" value="1"/>
</dbReference>
<dbReference type="InterPro" id="IPR011993">
    <property type="entry name" value="PH-like_dom_sf"/>
</dbReference>
<feature type="compositionally biased region" description="Polar residues" evidence="2">
    <location>
        <begin position="131"/>
        <end position="141"/>
    </location>
</feature>
<accession>A0A6A6GEQ9</accession>
<feature type="compositionally biased region" description="Polar residues" evidence="2">
    <location>
        <begin position="552"/>
        <end position="561"/>
    </location>
</feature>
<dbReference type="CDD" id="cd05137">
    <property type="entry name" value="RasGAP_CLA2_BUD2"/>
    <property type="match status" value="1"/>
</dbReference>
<feature type="compositionally biased region" description="Basic and acidic residues" evidence="2">
    <location>
        <begin position="1424"/>
        <end position="1457"/>
    </location>
</feature>
<dbReference type="InterPro" id="IPR000008">
    <property type="entry name" value="C2_dom"/>
</dbReference>
<evidence type="ECO:0000256" key="2">
    <source>
        <dbReference type="SAM" id="MobiDB-lite"/>
    </source>
</evidence>
<dbReference type="GO" id="GO:0005096">
    <property type="term" value="F:GTPase activator activity"/>
    <property type="evidence" value="ECO:0007669"/>
    <property type="project" value="UniProtKB-KW"/>
</dbReference>
<feature type="domain" description="Ras-GAP" evidence="3">
    <location>
        <begin position="745"/>
        <end position="983"/>
    </location>
</feature>
<feature type="compositionally biased region" description="Polar residues" evidence="2">
    <location>
        <begin position="78"/>
        <end position="87"/>
    </location>
</feature>
<evidence type="ECO:0000259" key="3">
    <source>
        <dbReference type="PROSITE" id="PS50018"/>
    </source>
</evidence>
<dbReference type="SUPFAM" id="SSF50729">
    <property type="entry name" value="PH domain-like"/>
    <property type="match status" value="1"/>
</dbReference>
<feature type="compositionally biased region" description="Basic and acidic residues" evidence="2">
    <location>
        <begin position="1181"/>
        <end position="1193"/>
    </location>
</feature>
<dbReference type="PANTHER" id="PTHR10194:SF60">
    <property type="entry name" value="RAS GTPASE-ACTIVATING PROTEIN RASKOL"/>
    <property type="match status" value="1"/>
</dbReference>
<feature type="compositionally biased region" description="Polar residues" evidence="2">
    <location>
        <begin position="1353"/>
        <end position="1380"/>
    </location>
</feature>
<name>A0A6A6GEQ9_9PEZI</name>
<feature type="region of interest" description="Disordered" evidence="2">
    <location>
        <begin position="1"/>
        <end position="149"/>
    </location>
</feature>
<dbReference type="Gene3D" id="2.30.29.30">
    <property type="entry name" value="Pleckstrin-homology domain (PH domain)/Phosphotyrosine-binding domain (PTB)"/>
    <property type="match status" value="1"/>
</dbReference>
<dbReference type="Gene3D" id="1.10.506.10">
    <property type="entry name" value="GTPase Activation - p120gap, domain 1"/>
    <property type="match status" value="1"/>
</dbReference>
<evidence type="ECO:0000256" key="1">
    <source>
        <dbReference type="ARBA" id="ARBA00022468"/>
    </source>
</evidence>